<name>A0A0E0GAZ3_ORYNI</name>
<protein>
    <submittedName>
        <fullName evidence="2">Uncharacterized protein</fullName>
    </submittedName>
</protein>
<feature type="compositionally biased region" description="Basic residues" evidence="1">
    <location>
        <begin position="123"/>
        <end position="142"/>
    </location>
</feature>
<reference evidence="2" key="2">
    <citation type="submission" date="2018-04" db="EMBL/GenBank/DDBJ databases">
        <title>OnivRS2 (Oryza nivara Reference Sequence Version 2).</title>
        <authorList>
            <person name="Zhang J."/>
            <person name="Kudrna D."/>
            <person name="Lee S."/>
            <person name="Talag J."/>
            <person name="Rajasekar S."/>
            <person name="Welchert J."/>
            <person name="Hsing Y.-I."/>
            <person name="Wing R.A."/>
        </authorList>
    </citation>
    <scope>NUCLEOTIDE SEQUENCE [LARGE SCALE GENOMIC DNA]</scope>
    <source>
        <strain evidence="2">SL10</strain>
    </source>
</reference>
<feature type="compositionally biased region" description="Basic and acidic residues" evidence="1">
    <location>
        <begin position="174"/>
        <end position="197"/>
    </location>
</feature>
<dbReference type="HOGENOM" id="CLU_1386146_0_0_1"/>
<reference evidence="2" key="1">
    <citation type="submission" date="2015-04" db="UniProtKB">
        <authorList>
            <consortium name="EnsemblPlants"/>
        </authorList>
    </citation>
    <scope>IDENTIFICATION</scope>
    <source>
        <strain evidence="2">SL10</strain>
    </source>
</reference>
<dbReference type="Gramene" id="ONIVA02G29840.1">
    <property type="protein sequence ID" value="ONIVA02G29840.1"/>
    <property type="gene ID" value="ONIVA02G29840"/>
</dbReference>
<evidence type="ECO:0000256" key="1">
    <source>
        <dbReference type="SAM" id="MobiDB-lite"/>
    </source>
</evidence>
<organism evidence="2">
    <name type="scientific">Oryza nivara</name>
    <name type="common">Indian wild rice</name>
    <name type="synonym">Oryza sativa f. spontanea</name>
    <dbReference type="NCBI Taxonomy" id="4536"/>
    <lineage>
        <taxon>Eukaryota</taxon>
        <taxon>Viridiplantae</taxon>
        <taxon>Streptophyta</taxon>
        <taxon>Embryophyta</taxon>
        <taxon>Tracheophyta</taxon>
        <taxon>Spermatophyta</taxon>
        <taxon>Magnoliopsida</taxon>
        <taxon>Liliopsida</taxon>
        <taxon>Poales</taxon>
        <taxon>Poaceae</taxon>
        <taxon>BOP clade</taxon>
        <taxon>Oryzoideae</taxon>
        <taxon>Oryzeae</taxon>
        <taxon>Oryzinae</taxon>
        <taxon>Oryza</taxon>
    </lineage>
</organism>
<keyword evidence="3" id="KW-1185">Reference proteome</keyword>
<feature type="region of interest" description="Disordered" evidence="1">
    <location>
        <begin position="165"/>
        <end position="197"/>
    </location>
</feature>
<dbReference type="AlphaFoldDB" id="A0A0E0GAZ3"/>
<feature type="compositionally biased region" description="Polar residues" evidence="1">
    <location>
        <begin position="1"/>
        <end position="16"/>
    </location>
</feature>
<evidence type="ECO:0000313" key="2">
    <source>
        <dbReference type="EnsemblPlants" id="ONIVA02G29840.1"/>
    </source>
</evidence>
<feature type="region of interest" description="Disordered" evidence="1">
    <location>
        <begin position="123"/>
        <end position="152"/>
    </location>
</feature>
<accession>A0A0E0GAZ3</accession>
<feature type="region of interest" description="Disordered" evidence="1">
    <location>
        <begin position="1"/>
        <end position="104"/>
    </location>
</feature>
<feature type="compositionally biased region" description="Low complexity" evidence="1">
    <location>
        <begin position="143"/>
        <end position="152"/>
    </location>
</feature>
<feature type="compositionally biased region" description="Basic and acidic residues" evidence="1">
    <location>
        <begin position="45"/>
        <end position="75"/>
    </location>
</feature>
<dbReference type="EnsemblPlants" id="ONIVA02G29840.1">
    <property type="protein sequence ID" value="ONIVA02G29840.1"/>
    <property type="gene ID" value="ONIVA02G29840"/>
</dbReference>
<proteinExistence type="predicted"/>
<sequence length="197" mass="22991">MPSKMLATSNLSSSNPVVDEEVKPISPPPRKEEEEEEPISPPQPLKREIWQEKARDGDGSVRLEIEEIAAGDRRHETRKRKNHLGARAPIASRIPSPSFTTAHPRRDVHAPCRWWWWQRRPPQWRKRQARGGARRRQRRRRPSLAPASSPPCSLVAALLSFPPVGWRRWPAQNPREKSERDREREEKGREERKERVG</sequence>
<dbReference type="Proteomes" id="UP000006591">
    <property type="component" value="Chromosome 2"/>
</dbReference>
<evidence type="ECO:0000313" key="3">
    <source>
        <dbReference type="Proteomes" id="UP000006591"/>
    </source>
</evidence>
<dbReference type="STRING" id="4536.A0A0E0GAZ3"/>